<reference evidence="1" key="1">
    <citation type="journal article" date="2022" name="Plant J.">
        <title>Strategies of tolerance reflected in two North American maple genomes.</title>
        <authorList>
            <person name="McEvoy S.L."/>
            <person name="Sezen U.U."/>
            <person name="Trouern-Trend A."/>
            <person name="McMahon S.M."/>
            <person name="Schaberg P.G."/>
            <person name="Yang J."/>
            <person name="Wegrzyn J.L."/>
            <person name="Swenson N.G."/>
        </authorList>
    </citation>
    <scope>NUCLEOTIDE SEQUENCE</scope>
    <source>
        <strain evidence="1">NS2018</strain>
    </source>
</reference>
<keyword evidence="2" id="KW-1185">Reference proteome</keyword>
<evidence type="ECO:0000313" key="2">
    <source>
        <dbReference type="Proteomes" id="UP001168877"/>
    </source>
</evidence>
<comment type="caution">
    <text evidence="1">The sequence shown here is derived from an EMBL/GenBank/DDBJ whole genome shotgun (WGS) entry which is preliminary data.</text>
</comment>
<sequence>MIEGNIKNIREETATEGFRVENDACGDTALNDQDLGLLMDLELDRIKNSDPSEGGEPDLVPCGNRVLMGQKNLFFNGPVEELGQPLLKIKNRWIRKSRAHDLGEIRGSNVSASGKKRSAESPVEGENWRKIVKRDSRKEEEDHILVDNEESLRIADNRVTSNTVLQGDGQMKMASDADSKGADYVICSEVSSFASVSHYQSFIINKMIRIVDVGARRSDLLCWAIRTDTEDRAPSLDRVEELCCGPEISRELHLTGDGGLSSMDLDLDLEI</sequence>
<protein>
    <submittedName>
        <fullName evidence="1">Uncharacterized protein</fullName>
    </submittedName>
</protein>
<accession>A0AA39SU50</accession>
<reference evidence="1" key="2">
    <citation type="submission" date="2023-06" db="EMBL/GenBank/DDBJ databases">
        <authorList>
            <person name="Swenson N.G."/>
            <person name="Wegrzyn J.L."/>
            <person name="Mcevoy S.L."/>
        </authorList>
    </citation>
    <scope>NUCLEOTIDE SEQUENCE</scope>
    <source>
        <strain evidence="1">NS2018</strain>
        <tissue evidence="1">Leaf</tissue>
    </source>
</reference>
<proteinExistence type="predicted"/>
<name>A0AA39SU50_ACESA</name>
<gene>
    <name evidence="1" type="ORF">LWI29_033382</name>
</gene>
<evidence type="ECO:0000313" key="1">
    <source>
        <dbReference type="EMBL" id="KAK0598294.1"/>
    </source>
</evidence>
<organism evidence="1 2">
    <name type="scientific">Acer saccharum</name>
    <name type="common">Sugar maple</name>
    <dbReference type="NCBI Taxonomy" id="4024"/>
    <lineage>
        <taxon>Eukaryota</taxon>
        <taxon>Viridiplantae</taxon>
        <taxon>Streptophyta</taxon>
        <taxon>Embryophyta</taxon>
        <taxon>Tracheophyta</taxon>
        <taxon>Spermatophyta</taxon>
        <taxon>Magnoliopsida</taxon>
        <taxon>eudicotyledons</taxon>
        <taxon>Gunneridae</taxon>
        <taxon>Pentapetalae</taxon>
        <taxon>rosids</taxon>
        <taxon>malvids</taxon>
        <taxon>Sapindales</taxon>
        <taxon>Sapindaceae</taxon>
        <taxon>Hippocastanoideae</taxon>
        <taxon>Acereae</taxon>
        <taxon>Acer</taxon>
    </lineage>
</organism>
<dbReference type="AlphaFoldDB" id="A0AA39SU50"/>
<dbReference type="EMBL" id="JAUESC010000004">
    <property type="protein sequence ID" value="KAK0598294.1"/>
    <property type="molecule type" value="Genomic_DNA"/>
</dbReference>
<dbReference type="Proteomes" id="UP001168877">
    <property type="component" value="Unassembled WGS sequence"/>
</dbReference>